<evidence type="ECO:0000313" key="3">
    <source>
        <dbReference type="Proteomes" id="UP000243081"/>
    </source>
</evidence>
<dbReference type="InterPro" id="IPR011009">
    <property type="entry name" value="Kinase-like_dom_sf"/>
</dbReference>
<dbReference type="InterPro" id="IPR051678">
    <property type="entry name" value="AGP_Transferase"/>
</dbReference>
<sequence>MAQIVTQEQIENGHRLSRFSPVYKINATTVVKTGRIVRMGEAETMKFVSENTDIPVPSIHNAYRDETTGHVVIIMDFVEGQNLDKAWATYTESERQSVIAQLKGYMAQLRSFKGSFIGCIDGTACQDQYFYSEEEDYGPYETERDFNQGIINLMTSKGPHTFIEWRCDVWREIMKGHDIVLTHNDFDPRNILVQGAKVVAILDWEFSGYYPEYWEYCKAVSCPNWEHPWSRSRAIDLIIKPYYKEISVFWNSGDVIH</sequence>
<reference evidence="2 3" key="1">
    <citation type="submission" date="2016-03" db="EMBL/GenBank/DDBJ databases">
        <title>Fine-scale spatial genetic structure of a fungal parasite of coffee scale insects.</title>
        <authorList>
            <person name="Jackson D."/>
            <person name="Zemenick K.A."/>
            <person name="Malloure B."/>
            <person name="Quandt C.A."/>
            <person name="James T.Y."/>
        </authorList>
    </citation>
    <scope>NUCLEOTIDE SEQUENCE [LARGE SCALE GENOMIC DNA]</scope>
    <source>
        <strain evidence="2 3">UM487</strain>
    </source>
</reference>
<accession>A0A179IEB3</accession>
<dbReference type="PANTHER" id="PTHR21310">
    <property type="entry name" value="AMINOGLYCOSIDE PHOSPHOTRANSFERASE-RELATED-RELATED"/>
    <property type="match status" value="1"/>
</dbReference>
<gene>
    <name evidence="2" type="ORF">LLEC1_03469</name>
</gene>
<keyword evidence="3" id="KW-1185">Reference proteome</keyword>
<name>A0A179IEB3_CORDF</name>
<dbReference type="EMBL" id="LUKN01001777">
    <property type="protein sequence ID" value="OAR00252.1"/>
    <property type="molecule type" value="Genomic_DNA"/>
</dbReference>
<dbReference type="OMA" id="FIGCIDG"/>
<protein>
    <recommendedName>
        <fullName evidence="1">Aminoglycoside phosphotransferase domain-containing protein</fullName>
    </recommendedName>
</protein>
<evidence type="ECO:0000313" key="2">
    <source>
        <dbReference type="EMBL" id="OAR00252.1"/>
    </source>
</evidence>
<dbReference type="Gene3D" id="3.90.1200.10">
    <property type="match status" value="1"/>
</dbReference>
<comment type="caution">
    <text evidence="2">The sequence shown here is derived from an EMBL/GenBank/DDBJ whole genome shotgun (WGS) entry which is preliminary data.</text>
</comment>
<dbReference type="Pfam" id="PF01636">
    <property type="entry name" value="APH"/>
    <property type="match status" value="1"/>
</dbReference>
<dbReference type="PANTHER" id="PTHR21310:SF15">
    <property type="entry name" value="AMINOGLYCOSIDE PHOSPHOTRANSFERASE DOMAIN-CONTAINING PROTEIN"/>
    <property type="match status" value="1"/>
</dbReference>
<feature type="domain" description="Aminoglycoside phosphotransferase" evidence="1">
    <location>
        <begin position="39"/>
        <end position="220"/>
    </location>
</feature>
<evidence type="ECO:0000259" key="1">
    <source>
        <dbReference type="Pfam" id="PF01636"/>
    </source>
</evidence>
<dbReference type="InterPro" id="IPR002575">
    <property type="entry name" value="Aminoglycoside_PTrfase"/>
</dbReference>
<dbReference type="SUPFAM" id="SSF56112">
    <property type="entry name" value="Protein kinase-like (PK-like)"/>
    <property type="match status" value="1"/>
</dbReference>
<dbReference type="CDD" id="cd05120">
    <property type="entry name" value="APH_ChoK_like"/>
    <property type="match status" value="1"/>
</dbReference>
<dbReference type="OrthoDB" id="2906425at2759"/>
<dbReference type="Proteomes" id="UP000243081">
    <property type="component" value="Unassembled WGS sequence"/>
</dbReference>
<organism evidence="2 3">
    <name type="scientific">Cordyceps confragosa</name>
    <name type="common">Lecanicillium lecanii</name>
    <dbReference type="NCBI Taxonomy" id="2714763"/>
    <lineage>
        <taxon>Eukaryota</taxon>
        <taxon>Fungi</taxon>
        <taxon>Dikarya</taxon>
        <taxon>Ascomycota</taxon>
        <taxon>Pezizomycotina</taxon>
        <taxon>Sordariomycetes</taxon>
        <taxon>Hypocreomycetidae</taxon>
        <taxon>Hypocreales</taxon>
        <taxon>Cordycipitaceae</taxon>
        <taxon>Akanthomyces</taxon>
    </lineage>
</organism>
<dbReference type="AlphaFoldDB" id="A0A179IEB3"/>
<proteinExistence type="predicted"/>